<keyword evidence="2 5" id="KW-0812">Transmembrane</keyword>
<keyword evidence="3 5" id="KW-1133">Transmembrane helix</keyword>
<organism evidence="6 7">
    <name type="scientific">Candidatus Moduliflexus flocculans</name>
    <dbReference type="NCBI Taxonomy" id="1499966"/>
    <lineage>
        <taxon>Bacteria</taxon>
        <taxon>Candidatus Moduliflexota</taxon>
        <taxon>Candidatus Moduliflexia</taxon>
        <taxon>Candidatus Moduliflexales</taxon>
        <taxon>Candidatus Moduliflexaceae</taxon>
    </lineage>
</organism>
<dbReference type="SUPFAM" id="SSF161098">
    <property type="entry name" value="MetI-like"/>
    <property type="match status" value="1"/>
</dbReference>
<keyword evidence="7" id="KW-1185">Reference proteome</keyword>
<dbReference type="STRING" id="1499966.U14_04204"/>
<feature type="transmembrane region" description="Helical" evidence="5">
    <location>
        <begin position="36"/>
        <end position="56"/>
    </location>
</feature>
<dbReference type="HOGENOM" id="CLU_2697060_0_0_0"/>
<feature type="transmembrane region" description="Helical" evidence="5">
    <location>
        <begin position="6"/>
        <end position="24"/>
    </location>
</feature>
<sequence length="73" mass="8256">MIGRMLILFGFPVPTIFALLLHEARFNTMKRVFQACFYLPHFFGLVIVGQLFYSLLSPTSGLVNEIINAFDGT</sequence>
<evidence type="ECO:0000313" key="6">
    <source>
        <dbReference type="EMBL" id="GAK52945.1"/>
    </source>
</evidence>
<comment type="subcellular location">
    <subcellularLocation>
        <location evidence="1">Membrane</location>
        <topology evidence="1">Multi-pass membrane protein</topology>
    </subcellularLocation>
</comment>
<evidence type="ECO:0000256" key="3">
    <source>
        <dbReference type="ARBA" id="ARBA00022989"/>
    </source>
</evidence>
<evidence type="ECO:0000313" key="7">
    <source>
        <dbReference type="Proteomes" id="UP000030700"/>
    </source>
</evidence>
<keyword evidence="4 5" id="KW-0472">Membrane</keyword>
<evidence type="ECO:0000256" key="4">
    <source>
        <dbReference type="ARBA" id="ARBA00023136"/>
    </source>
</evidence>
<protein>
    <submittedName>
        <fullName evidence="6">Binding-protein-dependent transport systems inner membrane component</fullName>
    </submittedName>
</protein>
<dbReference type="GO" id="GO:0016020">
    <property type="term" value="C:membrane"/>
    <property type="evidence" value="ECO:0007669"/>
    <property type="project" value="UniProtKB-SubCell"/>
</dbReference>
<accession>A0A0S6W465</accession>
<dbReference type="InterPro" id="IPR035906">
    <property type="entry name" value="MetI-like_sf"/>
</dbReference>
<gene>
    <name evidence="6" type="ORF">U14_04204</name>
</gene>
<evidence type="ECO:0000256" key="2">
    <source>
        <dbReference type="ARBA" id="ARBA00022692"/>
    </source>
</evidence>
<proteinExistence type="predicted"/>
<name>A0A0S6W465_9BACT</name>
<dbReference type="EMBL" id="DF820459">
    <property type="protein sequence ID" value="GAK52945.1"/>
    <property type="molecule type" value="Genomic_DNA"/>
</dbReference>
<reference evidence="6 7" key="1">
    <citation type="journal article" date="2015" name="PeerJ">
        <title>First genomic representation of candidate bacterial phylum KSB3 points to enhanced environmental sensing as a trigger of wastewater bulking.</title>
        <authorList>
            <person name="Sekiguchi Y."/>
            <person name="Ohashi A."/>
            <person name="Parks D.H."/>
            <person name="Yamauchi T."/>
            <person name="Tyson G.W."/>
            <person name="Hugenholtz P."/>
        </authorList>
    </citation>
    <scope>NUCLEOTIDE SEQUENCE [LARGE SCALE GENOMIC DNA]</scope>
</reference>
<dbReference type="Proteomes" id="UP000030700">
    <property type="component" value="Unassembled WGS sequence"/>
</dbReference>
<dbReference type="AlphaFoldDB" id="A0A0S6W465"/>
<dbReference type="Gene3D" id="1.10.3720.10">
    <property type="entry name" value="MetI-like"/>
    <property type="match status" value="1"/>
</dbReference>
<evidence type="ECO:0000256" key="5">
    <source>
        <dbReference type="SAM" id="Phobius"/>
    </source>
</evidence>
<evidence type="ECO:0000256" key="1">
    <source>
        <dbReference type="ARBA" id="ARBA00004141"/>
    </source>
</evidence>